<reference evidence="6" key="3">
    <citation type="submission" date="2022-06" db="UniProtKB">
        <authorList>
            <consortium name="EnsemblPlants"/>
        </authorList>
    </citation>
    <scope>IDENTIFICATION</scope>
</reference>
<dbReference type="InterPro" id="IPR002182">
    <property type="entry name" value="NB-ARC"/>
</dbReference>
<organism evidence="6 7">
    <name type="scientific">Triticum urartu</name>
    <name type="common">Red wild einkorn</name>
    <name type="synonym">Crithodium urartu</name>
    <dbReference type="NCBI Taxonomy" id="4572"/>
    <lineage>
        <taxon>Eukaryota</taxon>
        <taxon>Viridiplantae</taxon>
        <taxon>Streptophyta</taxon>
        <taxon>Embryophyta</taxon>
        <taxon>Tracheophyta</taxon>
        <taxon>Spermatophyta</taxon>
        <taxon>Magnoliopsida</taxon>
        <taxon>Liliopsida</taxon>
        <taxon>Poales</taxon>
        <taxon>Poaceae</taxon>
        <taxon>BOP clade</taxon>
        <taxon>Pooideae</taxon>
        <taxon>Triticodae</taxon>
        <taxon>Triticeae</taxon>
        <taxon>Triticinae</taxon>
        <taxon>Triticum</taxon>
    </lineage>
</organism>
<evidence type="ECO:0000259" key="4">
    <source>
        <dbReference type="Pfam" id="PF23559"/>
    </source>
</evidence>
<dbReference type="InterPro" id="IPR032675">
    <property type="entry name" value="LRR_dom_sf"/>
</dbReference>
<dbReference type="GO" id="GO:0043531">
    <property type="term" value="F:ADP binding"/>
    <property type="evidence" value="ECO:0007669"/>
    <property type="project" value="InterPro"/>
</dbReference>
<dbReference type="Gene3D" id="1.10.8.430">
    <property type="entry name" value="Helical domain of apoptotic protease-activating factors"/>
    <property type="match status" value="1"/>
</dbReference>
<evidence type="ECO:0000256" key="1">
    <source>
        <dbReference type="ARBA" id="ARBA00022737"/>
    </source>
</evidence>
<keyword evidence="1" id="KW-0677">Repeat</keyword>
<dbReference type="Proteomes" id="UP000015106">
    <property type="component" value="Chromosome 5"/>
</dbReference>
<dbReference type="SUPFAM" id="SSF52058">
    <property type="entry name" value="L domain-like"/>
    <property type="match status" value="1"/>
</dbReference>
<dbReference type="Pfam" id="PF23598">
    <property type="entry name" value="LRR_14"/>
    <property type="match status" value="1"/>
</dbReference>
<feature type="domain" description="Disease resistance protein winged helix" evidence="4">
    <location>
        <begin position="369"/>
        <end position="432"/>
    </location>
</feature>
<keyword evidence="7" id="KW-1185">Reference proteome</keyword>
<reference evidence="6" key="2">
    <citation type="submission" date="2018-03" db="EMBL/GenBank/DDBJ databases">
        <title>The Triticum urartu genome reveals the dynamic nature of wheat genome evolution.</title>
        <authorList>
            <person name="Ling H."/>
            <person name="Ma B."/>
            <person name="Shi X."/>
            <person name="Liu H."/>
            <person name="Dong L."/>
            <person name="Sun H."/>
            <person name="Cao Y."/>
            <person name="Gao Q."/>
            <person name="Zheng S."/>
            <person name="Li Y."/>
            <person name="Yu Y."/>
            <person name="Du H."/>
            <person name="Qi M."/>
            <person name="Li Y."/>
            <person name="Yu H."/>
            <person name="Cui Y."/>
            <person name="Wang N."/>
            <person name="Chen C."/>
            <person name="Wu H."/>
            <person name="Zhao Y."/>
            <person name="Zhang J."/>
            <person name="Li Y."/>
            <person name="Zhou W."/>
            <person name="Zhang B."/>
            <person name="Hu W."/>
            <person name="Eijk M."/>
            <person name="Tang J."/>
            <person name="Witsenboer H."/>
            <person name="Zhao S."/>
            <person name="Li Z."/>
            <person name="Zhang A."/>
            <person name="Wang D."/>
            <person name="Liang C."/>
        </authorList>
    </citation>
    <scope>NUCLEOTIDE SEQUENCE [LARGE SCALE GENOMIC DNA]</scope>
    <source>
        <strain evidence="6">cv. G1812</strain>
    </source>
</reference>
<dbReference type="Pfam" id="PF23559">
    <property type="entry name" value="WHD_DRP"/>
    <property type="match status" value="1"/>
</dbReference>
<dbReference type="Gramene" id="TuG1812G0500004918.01.T01">
    <property type="protein sequence ID" value="TuG1812G0500004918.01.T01"/>
    <property type="gene ID" value="TuG1812G0500004918.01"/>
</dbReference>
<dbReference type="AlphaFoldDB" id="A0A8R7UKS1"/>
<dbReference type="InterPro" id="IPR036388">
    <property type="entry name" value="WH-like_DNA-bd_sf"/>
</dbReference>
<keyword evidence="2" id="KW-0611">Plant defense</keyword>
<dbReference type="InterPro" id="IPR058922">
    <property type="entry name" value="WHD_DRP"/>
</dbReference>
<feature type="domain" description="NB-ARC" evidence="3">
    <location>
        <begin position="123"/>
        <end position="277"/>
    </location>
</feature>
<evidence type="ECO:0000256" key="2">
    <source>
        <dbReference type="ARBA" id="ARBA00022821"/>
    </source>
</evidence>
<dbReference type="FunFam" id="1.10.10.10:FF:000322">
    <property type="entry name" value="Probable disease resistance protein At1g63360"/>
    <property type="match status" value="1"/>
</dbReference>
<protein>
    <recommendedName>
        <fullName evidence="8">NB-ARC domain-containing protein</fullName>
    </recommendedName>
</protein>
<feature type="domain" description="Disease resistance R13L4/SHOC-2-like LRR" evidence="5">
    <location>
        <begin position="482"/>
        <end position="799"/>
    </location>
</feature>
<dbReference type="Gene3D" id="1.10.10.10">
    <property type="entry name" value="Winged helix-like DNA-binding domain superfamily/Winged helix DNA-binding domain"/>
    <property type="match status" value="1"/>
</dbReference>
<name>A0A8R7UKS1_TRIUA</name>
<evidence type="ECO:0000259" key="3">
    <source>
        <dbReference type="Pfam" id="PF00931"/>
    </source>
</evidence>
<dbReference type="PRINTS" id="PR00364">
    <property type="entry name" value="DISEASERSIST"/>
</dbReference>
<dbReference type="InterPro" id="IPR044974">
    <property type="entry name" value="Disease_R_plants"/>
</dbReference>
<proteinExistence type="predicted"/>
<dbReference type="InterPro" id="IPR027417">
    <property type="entry name" value="P-loop_NTPase"/>
</dbReference>
<dbReference type="SUPFAM" id="SSF52540">
    <property type="entry name" value="P-loop containing nucleoside triphosphate hydrolases"/>
    <property type="match status" value="1"/>
</dbReference>
<dbReference type="Gene3D" id="3.80.10.10">
    <property type="entry name" value="Ribonuclease Inhibitor"/>
    <property type="match status" value="1"/>
</dbReference>
<accession>A0A8R7UKS1</accession>
<dbReference type="EnsemblPlants" id="TuG1812G0500004918.01.T01">
    <property type="protein sequence ID" value="TuG1812G0500004918.01.T01"/>
    <property type="gene ID" value="TuG1812G0500004918.01"/>
</dbReference>
<dbReference type="GO" id="GO:0042742">
    <property type="term" value="P:defense response to bacterium"/>
    <property type="evidence" value="ECO:0007669"/>
    <property type="project" value="UniProtKB-ARBA"/>
</dbReference>
<dbReference type="GO" id="GO:0002758">
    <property type="term" value="P:innate immune response-activating signaling pathway"/>
    <property type="evidence" value="ECO:0007669"/>
    <property type="project" value="UniProtKB-ARBA"/>
</dbReference>
<evidence type="ECO:0000259" key="5">
    <source>
        <dbReference type="Pfam" id="PF23598"/>
    </source>
</evidence>
<dbReference type="GO" id="GO:0009626">
    <property type="term" value="P:plant-type hypersensitive response"/>
    <property type="evidence" value="ECO:0007669"/>
    <property type="project" value="UniProtKB-ARBA"/>
</dbReference>
<dbReference type="InterPro" id="IPR055414">
    <property type="entry name" value="LRR_R13L4/SHOC2-like"/>
</dbReference>
<sequence>MQSRGGGGGGDGAVVRRSDCLCTIFTGKQRQLQIADDFSQLMARVDDATERWQSLLLVPETAIKPDRVQAGISYRMPELPLDLPVSTLPNSGVQVDTAGHNIIGVEESMDRLVSLMAFGDANQKQLKVAPIFGSAGVGKTKIARTIYHQYGGEFQCRAFVRVSRNPDMRRLLTCILSQIKAPGTHAFSDAHDLIDSIVKHLQGKRYLIVVDDLWTSAAWDIISRAFPYDDCCSRILTTTQVEDVALACSGYESEYIFKMGPLNDGESRKLFFNNVFGSEGEGACPKELEVVADRIIRKCGGLPLSTVNIASLLLPSKWNPAMEQWEAVESSLPSTLRTDPTSQGMKDVLILIYNRLPLHLKTCLLYLSMYPEGHTIRKDDLVKQWVAESLTGEIEYGYFGELVRRGMIQPVETSYDGEVLSCTLNHMVLDLIRCKSIEDNFIIAVNYFEPNLRIPDKVRRLSIQFGGAKTAKIPESVRMSRVRSLLFCGPSRCVPSIPDYGLLRVLILHIWADQDQMSFDLTRIDELFRLRYLMIECNVTINLPDKIQGLRCLETLQLDGRLSAVPSDIGHLENLRHLRLPSQANVRDLGGLTNLQDLHLTLYTAQPVDNLEDTMKYLGSIIHKLSNLKSIILASAGSSLNTSSVSISCDGLSNASPSLAHLERLELLPRICILPSLPKWFKTLNKLCSLKVAVRELSNNDTDIVKRLPALTALSLYSQTPSAETIVFGKAGFSALKYFKLRCSEPLLKFEADAMPNLRKLRLVVNNAQQVQQHAVAPICIEHLAGLKEISIKIWGAGPAATEPALRIFVINDPKNPKIN</sequence>
<reference evidence="7" key="1">
    <citation type="journal article" date="2013" name="Nature">
        <title>Draft genome of the wheat A-genome progenitor Triticum urartu.</title>
        <authorList>
            <person name="Ling H.Q."/>
            <person name="Zhao S."/>
            <person name="Liu D."/>
            <person name="Wang J."/>
            <person name="Sun H."/>
            <person name="Zhang C."/>
            <person name="Fan H."/>
            <person name="Li D."/>
            <person name="Dong L."/>
            <person name="Tao Y."/>
            <person name="Gao C."/>
            <person name="Wu H."/>
            <person name="Li Y."/>
            <person name="Cui Y."/>
            <person name="Guo X."/>
            <person name="Zheng S."/>
            <person name="Wang B."/>
            <person name="Yu K."/>
            <person name="Liang Q."/>
            <person name="Yang W."/>
            <person name="Lou X."/>
            <person name="Chen J."/>
            <person name="Feng M."/>
            <person name="Jian J."/>
            <person name="Zhang X."/>
            <person name="Luo G."/>
            <person name="Jiang Y."/>
            <person name="Liu J."/>
            <person name="Wang Z."/>
            <person name="Sha Y."/>
            <person name="Zhang B."/>
            <person name="Wu H."/>
            <person name="Tang D."/>
            <person name="Shen Q."/>
            <person name="Xue P."/>
            <person name="Zou S."/>
            <person name="Wang X."/>
            <person name="Liu X."/>
            <person name="Wang F."/>
            <person name="Yang Y."/>
            <person name="An X."/>
            <person name="Dong Z."/>
            <person name="Zhang K."/>
            <person name="Zhang X."/>
            <person name="Luo M.C."/>
            <person name="Dvorak J."/>
            <person name="Tong Y."/>
            <person name="Wang J."/>
            <person name="Yang H."/>
            <person name="Li Z."/>
            <person name="Wang D."/>
            <person name="Zhang A."/>
            <person name="Wang J."/>
        </authorList>
    </citation>
    <scope>NUCLEOTIDE SEQUENCE</scope>
    <source>
        <strain evidence="7">cv. G1812</strain>
    </source>
</reference>
<evidence type="ECO:0000313" key="6">
    <source>
        <dbReference type="EnsemblPlants" id="TuG1812G0500004918.01.T01"/>
    </source>
</evidence>
<dbReference type="PANTHER" id="PTHR23155:SF1094">
    <property type="entry name" value="OS11G0686400 PROTEIN"/>
    <property type="match status" value="1"/>
</dbReference>
<dbReference type="Gene3D" id="3.40.50.300">
    <property type="entry name" value="P-loop containing nucleotide triphosphate hydrolases"/>
    <property type="match status" value="1"/>
</dbReference>
<dbReference type="InterPro" id="IPR042197">
    <property type="entry name" value="Apaf_helical"/>
</dbReference>
<evidence type="ECO:0000313" key="7">
    <source>
        <dbReference type="Proteomes" id="UP000015106"/>
    </source>
</evidence>
<dbReference type="Pfam" id="PF00931">
    <property type="entry name" value="NB-ARC"/>
    <property type="match status" value="1"/>
</dbReference>
<evidence type="ECO:0008006" key="8">
    <source>
        <dbReference type="Google" id="ProtNLM"/>
    </source>
</evidence>
<dbReference type="PANTHER" id="PTHR23155">
    <property type="entry name" value="DISEASE RESISTANCE PROTEIN RP"/>
    <property type="match status" value="1"/>
</dbReference>